<protein>
    <submittedName>
        <fullName evidence="2">Uncharacterized protein</fullName>
    </submittedName>
</protein>
<feature type="region of interest" description="Disordered" evidence="1">
    <location>
        <begin position="259"/>
        <end position="282"/>
    </location>
</feature>
<dbReference type="STRING" id="225359.A0A2S4PTM0"/>
<evidence type="ECO:0000313" key="3">
    <source>
        <dbReference type="Proteomes" id="UP000237438"/>
    </source>
</evidence>
<reference evidence="2 3" key="1">
    <citation type="submission" date="2017-10" db="EMBL/GenBank/DDBJ databases">
        <title>Development of genomic resources for the powdery mildew, Erysiphe pulchra.</title>
        <authorList>
            <person name="Wadl P.A."/>
            <person name="Mack B.M."/>
            <person name="Moore G."/>
            <person name="Beltz S.B."/>
        </authorList>
    </citation>
    <scope>NUCLEOTIDE SEQUENCE [LARGE SCALE GENOMIC DNA]</scope>
    <source>
        <strain evidence="2">Cflorida</strain>
    </source>
</reference>
<dbReference type="OrthoDB" id="3598363at2759"/>
<dbReference type="EMBL" id="PEDP01000634">
    <property type="protein sequence ID" value="POS85354.1"/>
    <property type="molecule type" value="Genomic_DNA"/>
</dbReference>
<feature type="compositionally biased region" description="Polar residues" evidence="1">
    <location>
        <begin position="259"/>
        <end position="269"/>
    </location>
</feature>
<proteinExistence type="predicted"/>
<accession>A0A2S4PTM0</accession>
<gene>
    <name evidence="2" type="ORF">EPUL_000704</name>
</gene>
<organism evidence="2 3">
    <name type="scientific">Erysiphe pulchra</name>
    <dbReference type="NCBI Taxonomy" id="225359"/>
    <lineage>
        <taxon>Eukaryota</taxon>
        <taxon>Fungi</taxon>
        <taxon>Dikarya</taxon>
        <taxon>Ascomycota</taxon>
        <taxon>Pezizomycotina</taxon>
        <taxon>Leotiomycetes</taxon>
        <taxon>Erysiphales</taxon>
        <taxon>Erysiphaceae</taxon>
        <taxon>Erysiphe</taxon>
    </lineage>
</organism>
<name>A0A2S4PTM0_9PEZI</name>
<comment type="caution">
    <text evidence="2">The sequence shown here is derived from an EMBL/GenBank/DDBJ whole genome shotgun (WGS) entry which is preliminary data.</text>
</comment>
<feature type="region of interest" description="Disordered" evidence="1">
    <location>
        <begin position="71"/>
        <end position="103"/>
    </location>
</feature>
<feature type="compositionally biased region" description="Low complexity" evidence="1">
    <location>
        <begin position="81"/>
        <end position="91"/>
    </location>
</feature>
<feature type="compositionally biased region" description="Acidic residues" evidence="1">
    <location>
        <begin position="272"/>
        <end position="282"/>
    </location>
</feature>
<keyword evidence="3" id="KW-1185">Reference proteome</keyword>
<evidence type="ECO:0000313" key="2">
    <source>
        <dbReference type="EMBL" id="POS85354.1"/>
    </source>
</evidence>
<sequence>MTTIFQSHIAYSLSSPPMQFSSSPPATPSTALRATSNYRRDCVTSSTPNTHSRSFASITPRTRRLTNIYATPSSGSRRDLSTITTTSTSHGSRSKVKFSARQTKPNPLVLSRESYCGNEERATRRKLFLNRVKEAGEEKRWRERNGGFGEGDEELMRSLWLAEKKRWLEQQRREASGQVFSAEFEELEEIQDVEIDSKEIENFLHEEDLNSSNFYLAQNADHTFNSKPIKNRKIYTCDDGDGDDDDEYDHIFMEVIQQENEVSNSSIGYTENPEDHDEMDMS</sequence>
<dbReference type="Proteomes" id="UP000237438">
    <property type="component" value="Unassembled WGS sequence"/>
</dbReference>
<evidence type="ECO:0000256" key="1">
    <source>
        <dbReference type="SAM" id="MobiDB-lite"/>
    </source>
</evidence>
<dbReference type="AlphaFoldDB" id="A0A2S4PTM0"/>